<dbReference type="EMBL" id="BAABCY010000065">
    <property type="protein sequence ID" value="GAA3574051.1"/>
    <property type="molecule type" value="Genomic_DNA"/>
</dbReference>
<name>A0ABP6XZA8_9FLAO</name>
<proteinExistence type="predicted"/>
<sequence length="192" mass="22316">MAPGSRKYMPTTLESQYFNFSSRCILPNDINLMSESELENLPRLNWVGIIENVEVDKSEAYEKIILKLSHKYWDFIEDFSIQDEKMFVSDKGEGDFIIEIENSKVSTDSLKNIYKPKDLAICYGRLKGVKNETPILSGDYIRPVPYKYYSTTIWRYDVKKDSINGRTICNEKGKYEIDNLEILKIPKAGQNK</sequence>
<evidence type="ECO:0000313" key="2">
    <source>
        <dbReference type="Proteomes" id="UP001500954"/>
    </source>
</evidence>
<protein>
    <submittedName>
        <fullName evidence="1">Uncharacterized protein</fullName>
    </submittedName>
</protein>
<dbReference type="Proteomes" id="UP001500954">
    <property type="component" value="Unassembled WGS sequence"/>
</dbReference>
<accession>A0ABP6XZA8</accession>
<organism evidence="1 2">
    <name type="scientific">Snuella lapsa</name>
    <dbReference type="NCBI Taxonomy" id="870481"/>
    <lineage>
        <taxon>Bacteria</taxon>
        <taxon>Pseudomonadati</taxon>
        <taxon>Bacteroidota</taxon>
        <taxon>Flavobacteriia</taxon>
        <taxon>Flavobacteriales</taxon>
        <taxon>Flavobacteriaceae</taxon>
        <taxon>Snuella</taxon>
    </lineage>
</organism>
<gene>
    <name evidence="1" type="ORF">GCM10022395_24030</name>
</gene>
<keyword evidence="2" id="KW-1185">Reference proteome</keyword>
<comment type="caution">
    <text evidence="1">The sequence shown here is derived from an EMBL/GenBank/DDBJ whole genome shotgun (WGS) entry which is preliminary data.</text>
</comment>
<reference evidence="2" key="1">
    <citation type="journal article" date="2019" name="Int. J. Syst. Evol. Microbiol.">
        <title>The Global Catalogue of Microorganisms (GCM) 10K type strain sequencing project: providing services to taxonomists for standard genome sequencing and annotation.</title>
        <authorList>
            <consortium name="The Broad Institute Genomics Platform"/>
            <consortium name="The Broad Institute Genome Sequencing Center for Infectious Disease"/>
            <person name="Wu L."/>
            <person name="Ma J."/>
        </authorList>
    </citation>
    <scope>NUCLEOTIDE SEQUENCE [LARGE SCALE GENOMIC DNA]</scope>
    <source>
        <strain evidence="2">JCM 17111</strain>
    </source>
</reference>
<evidence type="ECO:0000313" key="1">
    <source>
        <dbReference type="EMBL" id="GAA3574051.1"/>
    </source>
</evidence>